<organism evidence="1 2">
    <name type="scientific">Candidatus Nomurabacteria bacterium CG_4_10_14_0_2_um_filter_33_9</name>
    <dbReference type="NCBI Taxonomy" id="1974728"/>
    <lineage>
        <taxon>Bacteria</taxon>
        <taxon>Candidatus Nomuraibacteriota</taxon>
    </lineage>
</organism>
<proteinExistence type="predicted"/>
<accession>A0A2J0MDM6</accession>
<dbReference type="EMBL" id="PFOX01000041">
    <property type="protein sequence ID" value="PIZ85673.1"/>
    <property type="molecule type" value="Genomic_DNA"/>
</dbReference>
<protein>
    <submittedName>
        <fullName evidence="1">Uncharacterized protein</fullName>
    </submittedName>
</protein>
<dbReference type="Proteomes" id="UP000229132">
    <property type="component" value="Unassembled WGS sequence"/>
</dbReference>
<evidence type="ECO:0000313" key="2">
    <source>
        <dbReference type="Proteomes" id="UP000229132"/>
    </source>
</evidence>
<dbReference type="AlphaFoldDB" id="A0A2J0MDM6"/>
<name>A0A2J0MDM6_9BACT</name>
<evidence type="ECO:0000313" key="1">
    <source>
        <dbReference type="EMBL" id="PIZ85673.1"/>
    </source>
</evidence>
<comment type="caution">
    <text evidence="1">The sequence shown here is derived from an EMBL/GenBank/DDBJ whole genome shotgun (WGS) entry which is preliminary data.</text>
</comment>
<reference evidence="2" key="1">
    <citation type="submission" date="2017-09" db="EMBL/GenBank/DDBJ databases">
        <title>Depth-based differentiation of microbial function through sediment-hosted aquifers and enrichment of novel symbionts in the deep terrestrial subsurface.</title>
        <authorList>
            <person name="Probst A.J."/>
            <person name="Ladd B."/>
            <person name="Jarett J.K."/>
            <person name="Geller-Mcgrath D.E."/>
            <person name="Sieber C.M.K."/>
            <person name="Emerson J.B."/>
            <person name="Anantharaman K."/>
            <person name="Thomas B.C."/>
            <person name="Malmstrom R."/>
            <person name="Stieglmeier M."/>
            <person name="Klingl A."/>
            <person name="Woyke T."/>
            <person name="Ryan C.M."/>
            <person name="Banfield J.F."/>
        </authorList>
    </citation>
    <scope>NUCLEOTIDE SEQUENCE [LARGE SCALE GENOMIC DNA]</scope>
</reference>
<gene>
    <name evidence="1" type="ORF">COX94_02345</name>
</gene>
<sequence length="318" mass="37774">MKGINLGDRKVFQDQQIRFFELLSRAIYKNVSFLKVSNCIGNDLGECKNCFYGFTCIGCEDSRYIFGVEKNKHSMDFYGGTDDSYIYESTGIAFSNNIKFSLQSRYSMALEYCYECRYCQDCFACFGLRNKKFCIFNKQYSPSDYWQLLDKIKTQMLKTGEYGQFLPLTISWVPYNDSGANIEFPLAQDDIKKRAWHWQDDVQSDIDFTQFQIIKAIDLPNDIKDADDEILNRVILCAKTQKPFRLTRFELDFYRKHNLPLPQEHPIERIRERMVKWRRFFRLWRYPCSKCAKPMDSGWDPAKKYKVYCESCYLNEVV</sequence>